<sequence length="667" mass="75939">MAGALFGISGNGLASDAEREKDDALTRISQHRDQGQWLDALAEIERLQQHYPQDDFLFRLQVLTLSDIGNAGRAWQLYQQRPQLFDEAQRHRLEANRLSKLVGWSLAYGKSEDTRLDEAEHALAEMQRVLQQDGLDASSAPLRIRFDRLILLNRMALHAQVRDEYFALTQDGHALPDYVLPAVGDSLMATQHPEQAIPILQAAIKSEPERDDLRSELGYAYLENSQEQLAIDSLRQWRDAEPPFRRQAGAKQSYSNWARYEADLTLAMIRAYGGDLPTAQHDLEQMADAAPGNGGLHASLGRVYQMRGWPRRALERQQMAYTLDPREVQPRAGQFEAYVDLQRDDLARPYYEDLLRRYPTQPVVQRMQQQWRAHRGWQLHAYAEGGRSSGGGVSPLGNDDRHYGVEVQSPILDDRWRLVAFADRRSVDYTDQRLNPLRLGAGARYRFGQLDAELLVNHADDNIGGVGIRAGAGWQFNDQWHIGLSGARNDEEASMQARAAGIDADSMALALSYQRSERTQWSVSASRFHYADDNNRDLLSSSIEQRLLTLPKLQVSGVGSGYLGRGSRSDVPYFNPERDGLAELGLRLEHRTWQRYDRHFKQRLELSLGNYWQRGYGSALVPSAGYRHEWQIGMGRVLEYGVRWSRPVYDGRRERHIGLDAAIHWGQ</sequence>
<name>A0A0R0CLY1_9GAMM</name>
<dbReference type="Pfam" id="PF13432">
    <property type="entry name" value="TPR_16"/>
    <property type="match status" value="1"/>
</dbReference>
<dbReference type="InterPro" id="IPR011990">
    <property type="entry name" value="TPR-like_helical_dom_sf"/>
</dbReference>
<organism evidence="2 3">
    <name type="scientific">Stenotrophomonas humi</name>
    <dbReference type="NCBI Taxonomy" id="405444"/>
    <lineage>
        <taxon>Bacteria</taxon>
        <taxon>Pseudomonadati</taxon>
        <taxon>Pseudomonadota</taxon>
        <taxon>Gammaproteobacteria</taxon>
        <taxon>Lysobacterales</taxon>
        <taxon>Lysobacteraceae</taxon>
        <taxon>Stenotrophomonas</taxon>
    </lineage>
</organism>
<protein>
    <submittedName>
        <fullName evidence="2">Hemin storage protein</fullName>
    </submittedName>
</protein>
<dbReference type="GO" id="GO:1901515">
    <property type="term" value="F:poly-beta-1,6-N-acetyl-D-glucosamine transmembrane transporter activity"/>
    <property type="evidence" value="ECO:0007669"/>
    <property type="project" value="InterPro"/>
</dbReference>
<evidence type="ECO:0000259" key="1">
    <source>
        <dbReference type="Pfam" id="PF21197"/>
    </source>
</evidence>
<dbReference type="Gene3D" id="1.25.40.10">
    <property type="entry name" value="Tetratricopeptide repeat domain"/>
    <property type="match status" value="2"/>
</dbReference>
<reference evidence="2 3" key="1">
    <citation type="submission" date="2015-05" db="EMBL/GenBank/DDBJ databases">
        <title>Genome sequencing and analysis of members of genus Stenotrophomonas.</title>
        <authorList>
            <person name="Patil P.P."/>
            <person name="Midha S."/>
            <person name="Patil P.B."/>
        </authorList>
    </citation>
    <scope>NUCLEOTIDE SEQUENCE [LARGE SCALE GENOMIC DNA]</scope>
    <source>
        <strain evidence="2 3">DSM 18929</strain>
    </source>
</reference>
<dbReference type="Gene3D" id="2.40.160.10">
    <property type="entry name" value="Porin"/>
    <property type="match status" value="1"/>
</dbReference>
<keyword evidence="3" id="KW-1185">Reference proteome</keyword>
<dbReference type="SUPFAM" id="SSF48452">
    <property type="entry name" value="TPR-like"/>
    <property type="match status" value="1"/>
</dbReference>
<dbReference type="NCBIfam" id="TIGR03939">
    <property type="entry name" value="PGA_TPR_OMP"/>
    <property type="match status" value="1"/>
</dbReference>
<dbReference type="InterPro" id="IPR023614">
    <property type="entry name" value="Porin_dom_sf"/>
</dbReference>
<accession>A0A0R0CLY1</accession>
<dbReference type="InterPro" id="IPR049003">
    <property type="entry name" value="PgaA_barrel"/>
</dbReference>
<dbReference type="STRING" id="405444.ABB26_01390"/>
<dbReference type="InterPro" id="IPR023870">
    <property type="entry name" value="PGA_export_porin_PgaA"/>
</dbReference>
<dbReference type="Proteomes" id="UP000050864">
    <property type="component" value="Unassembled WGS sequence"/>
</dbReference>
<evidence type="ECO:0000313" key="3">
    <source>
        <dbReference type="Proteomes" id="UP000050864"/>
    </source>
</evidence>
<dbReference type="Pfam" id="PF21197">
    <property type="entry name" value="PgaA_barrel"/>
    <property type="match status" value="1"/>
</dbReference>
<proteinExistence type="predicted"/>
<feature type="domain" description="PgaA membrane beta barrel" evidence="1">
    <location>
        <begin position="374"/>
        <end position="660"/>
    </location>
</feature>
<dbReference type="AlphaFoldDB" id="A0A0R0CLY1"/>
<dbReference type="SUPFAM" id="SSF56935">
    <property type="entry name" value="Porins"/>
    <property type="match status" value="1"/>
</dbReference>
<comment type="caution">
    <text evidence="2">The sequence shown here is derived from an EMBL/GenBank/DDBJ whole genome shotgun (WGS) entry which is preliminary data.</text>
</comment>
<evidence type="ECO:0000313" key="2">
    <source>
        <dbReference type="EMBL" id="KRG66115.1"/>
    </source>
</evidence>
<dbReference type="PATRIC" id="fig|405444.3.peg.2681"/>
<gene>
    <name evidence="2" type="ORF">ABB26_01390</name>
</gene>
<dbReference type="EMBL" id="LDJI01000004">
    <property type="protein sequence ID" value="KRG66115.1"/>
    <property type="molecule type" value="Genomic_DNA"/>
</dbReference>